<evidence type="ECO:0000313" key="4">
    <source>
        <dbReference type="Proteomes" id="UP001057498"/>
    </source>
</evidence>
<dbReference type="InterPro" id="IPR050563">
    <property type="entry name" value="4-hydroxybenzoyl-CoA_TE"/>
</dbReference>
<dbReference type="PANTHER" id="PTHR31793">
    <property type="entry name" value="4-HYDROXYBENZOYL-COA THIOESTERASE FAMILY MEMBER"/>
    <property type="match status" value="1"/>
</dbReference>
<accession>A0ABN6PE51</accession>
<dbReference type="InterPro" id="IPR029069">
    <property type="entry name" value="HotDog_dom_sf"/>
</dbReference>
<organism evidence="3 4">
    <name type="scientific">Sphaerotilus microaerophilus</name>
    <dbReference type="NCBI Taxonomy" id="2914710"/>
    <lineage>
        <taxon>Bacteria</taxon>
        <taxon>Pseudomonadati</taxon>
        <taxon>Pseudomonadota</taxon>
        <taxon>Betaproteobacteria</taxon>
        <taxon>Burkholderiales</taxon>
        <taxon>Sphaerotilaceae</taxon>
        <taxon>Sphaerotilus</taxon>
    </lineage>
</organism>
<dbReference type="Proteomes" id="UP001057498">
    <property type="component" value="Chromosome"/>
</dbReference>
<dbReference type="Pfam" id="PF13279">
    <property type="entry name" value="4HBT_2"/>
    <property type="match status" value="1"/>
</dbReference>
<sequence>MTEPTARPTRADFGYVRPVSTRWTDNDIYGHVNNAIYYQYFDSVINRYLIEEGSLDIHRGDVVGFIVRSECDYFAPVTYPGDVDIGVAVAKLGNSSVTYAVGLFKPGEDAPCALASMVHVFVETATNRPVPIPAPLRAALVRLVRPAQGG</sequence>
<proteinExistence type="inferred from homology"/>
<dbReference type="EMBL" id="AP025730">
    <property type="protein sequence ID" value="BDI03269.1"/>
    <property type="molecule type" value="Genomic_DNA"/>
</dbReference>
<keyword evidence="2" id="KW-0378">Hydrolase</keyword>
<dbReference type="SUPFAM" id="SSF54637">
    <property type="entry name" value="Thioesterase/thiol ester dehydrase-isomerase"/>
    <property type="match status" value="1"/>
</dbReference>
<dbReference type="PANTHER" id="PTHR31793:SF27">
    <property type="entry name" value="NOVEL THIOESTERASE SUPERFAMILY DOMAIN AND SAPOSIN A-TYPE DOMAIN CONTAINING PROTEIN (0610012H03RIK)"/>
    <property type="match status" value="1"/>
</dbReference>
<evidence type="ECO:0000313" key="3">
    <source>
        <dbReference type="EMBL" id="BDI03269.1"/>
    </source>
</evidence>
<reference evidence="3" key="1">
    <citation type="submission" date="2022-04" db="EMBL/GenBank/DDBJ databases">
        <title>Whole genome sequence of Sphaerotilus sp. FB-5.</title>
        <authorList>
            <person name="Takeda M."/>
            <person name="Narihara S."/>
            <person name="Akimoto M."/>
            <person name="Akimoto R."/>
            <person name="Nishiyashiki S."/>
            <person name="Murakami T."/>
        </authorList>
    </citation>
    <scope>NUCLEOTIDE SEQUENCE</scope>
    <source>
        <strain evidence="3">FB-5</strain>
    </source>
</reference>
<gene>
    <name evidence="3" type="ORF">CATMQ487_02390</name>
</gene>
<comment type="similarity">
    <text evidence="1">Belongs to the 4-hydroxybenzoyl-CoA thioesterase family.</text>
</comment>
<dbReference type="RefSeq" id="WP_251971565.1">
    <property type="nucleotide sequence ID" value="NZ_AP025730.1"/>
</dbReference>
<name>A0ABN6PE51_9BURK</name>
<keyword evidence="4" id="KW-1185">Reference proteome</keyword>
<dbReference type="CDD" id="cd00586">
    <property type="entry name" value="4HBT"/>
    <property type="match status" value="1"/>
</dbReference>
<evidence type="ECO:0000256" key="2">
    <source>
        <dbReference type="ARBA" id="ARBA00022801"/>
    </source>
</evidence>
<protein>
    <submittedName>
        <fullName evidence="3">Thioesterase</fullName>
    </submittedName>
</protein>
<evidence type="ECO:0000256" key="1">
    <source>
        <dbReference type="ARBA" id="ARBA00005953"/>
    </source>
</evidence>
<dbReference type="Gene3D" id="3.10.129.10">
    <property type="entry name" value="Hotdog Thioesterase"/>
    <property type="match status" value="1"/>
</dbReference>